<protein>
    <submittedName>
        <fullName evidence="1">Uncharacterized protein</fullName>
    </submittedName>
</protein>
<dbReference type="Proteomes" id="UP000244870">
    <property type="component" value="Chromosome"/>
</dbReference>
<name>A0A2S1KQZ1_9LACO</name>
<evidence type="ECO:0000313" key="1">
    <source>
        <dbReference type="EMBL" id="AWF95343.1"/>
    </source>
</evidence>
<gene>
    <name evidence="1" type="ORF">B6254_0936</name>
</gene>
<evidence type="ECO:0000313" key="2">
    <source>
        <dbReference type="Proteomes" id="UP000244870"/>
    </source>
</evidence>
<proteinExistence type="predicted"/>
<sequence length="53" mass="6187">MDDKGILLGKIDILGKIMQQVFYQRPDLLDYANKIQQMEELLNVKDFSNSKNN</sequence>
<reference evidence="1 2" key="1">
    <citation type="submission" date="2017-04" db="EMBL/GenBank/DDBJ databases">
        <title>Weissella cibaria strain m2 complete genome.</title>
        <authorList>
            <person name="Pan Q."/>
            <person name="Tan M."/>
            <person name="Yao F."/>
            <person name="Su S."/>
        </authorList>
    </citation>
    <scope>NUCLEOTIDE SEQUENCE [LARGE SCALE GENOMIC DNA]</scope>
    <source>
        <strain evidence="1 2">M2</strain>
    </source>
</reference>
<organism evidence="1 2">
    <name type="scientific">Weissella cibaria</name>
    <dbReference type="NCBI Taxonomy" id="137591"/>
    <lineage>
        <taxon>Bacteria</taxon>
        <taxon>Bacillati</taxon>
        <taxon>Bacillota</taxon>
        <taxon>Bacilli</taxon>
        <taxon>Lactobacillales</taxon>
        <taxon>Lactobacillaceae</taxon>
        <taxon>Weissella</taxon>
    </lineage>
</organism>
<dbReference type="EMBL" id="CP020928">
    <property type="protein sequence ID" value="AWF95343.1"/>
    <property type="molecule type" value="Genomic_DNA"/>
</dbReference>
<dbReference type="AlphaFoldDB" id="A0A2S1KQZ1"/>
<accession>A0A2S1KQZ1</accession>